<keyword evidence="2" id="KW-1185">Reference proteome</keyword>
<dbReference type="EMBL" id="BGPR01007760">
    <property type="protein sequence ID" value="GBN29301.1"/>
    <property type="molecule type" value="Genomic_DNA"/>
</dbReference>
<sequence>MTDQDKVVSDRLPVLICGVSGFKEGKCLIVPDGTAESETTKMFEIVKDWNLSKNISALCFDTTAFNIGWKNAVWVQLENHLRRKLLFLDCRHHVCVFELLEGKAA</sequence>
<reference evidence="1 2" key="1">
    <citation type="journal article" date="2019" name="Sci. Rep.">
        <title>Orb-weaving spider Araneus ventricosus genome elucidates the spidroin gene catalogue.</title>
        <authorList>
            <person name="Kono N."/>
            <person name="Nakamura H."/>
            <person name="Ohtoshi R."/>
            <person name="Moran D.A.P."/>
            <person name="Shinohara A."/>
            <person name="Yoshida Y."/>
            <person name="Fujiwara M."/>
            <person name="Mori M."/>
            <person name="Tomita M."/>
            <person name="Arakawa K."/>
        </authorList>
    </citation>
    <scope>NUCLEOTIDE SEQUENCE [LARGE SCALE GENOMIC DNA]</scope>
</reference>
<protein>
    <submittedName>
        <fullName evidence="1">Uncharacterized protein</fullName>
    </submittedName>
</protein>
<proteinExistence type="predicted"/>
<name>A0A4Y2MQ68_ARAVE</name>
<dbReference type="AlphaFoldDB" id="A0A4Y2MQ68"/>
<comment type="caution">
    <text evidence="1">The sequence shown here is derived from an EMBL/GenBank/DDBJ whole genome shotgun (WGS) entry which is preliminary data.</text>
</comment>
<dbReference type="Proteomes" id="UP000499080">
    <property type="component" value="Unassembled WGS sequence"/>
</dbReference>
<gene>
    <name evidence="1" type="ORF">AVEN_28725_1</name>
</gene>
<evidence type="ECO:0000313" key="2">
    <source>
        <dbReference type="Proteomes" id="UP000499080"/>
    </source>
</evidence>
<organism evidence="1 2">
    <name type="scientific">Araneus ventricosus</name>
    <name type="common">Orbweaver spider</name>
    <name type="synonym">Epeira ventricosa</name>
    <dbReference type="NCBI Taxonomy" id="182803"/>
    <lineage>
        <taxon>Eukaryota</taxon>
        <taxon>Metazoa</taxon>
        <taxon>Ecdysozoa</taxon>
        <taxon>Arthropoda</taxon>
        <taxon>Chelicerata</taxon>
        <taxon>Arachnida</taxon>
        <taxon>Araneae</taxon>
        <taxon>Araneomorphae</taxon>
        <taxon>Entelegynae</taxon>
        <taxon>Araneoidea</taxon>
        <taxon>Araneidae</taxon>
        <taxon>Araneus</taxon>
    </lineage>
</organism>
<evidence type="ECO:0000313" key="1">
    <source>
        <dbReference type="EMBL" id="GBN29301.1"/>
    </source>
</evidence>
<accession>A0A4Y2MQ68</accession>